<keyword evidence="3" id="KW-0808">Transferase</keyword>
<dbReference type="STRING" id="585531.HMPREF0063_12818"/>
<organism evidence="10 11">
    <name type="scientific">Aeromicrobium marinum DSM 15272</name>
    <dbReference type="NCBI Taxonomy" id="585531"/>
    <lineage>
        <taxon>Bacteria</taxon>
        <taxon>Bacillati</taxon>
        <taxon>Actinomycetota</taxon>
        <taxon>Actinomycetes</taxon>
        <taxon>Propionibacteriales</taxon>
        <taxon>Nocardioidaceae</taxon>
        <taxon>Aeromicrobium</taxon>
    </lineage>
</organism>
<evidence type="ECO:0000256" key="5">
    <source>
        <dbReference type="ARBA" id="ARBA00022777"/>
    </source>
</evidence>
<keyword evidence="4" id="KW-0547">Nucleotide-binding</keyword>
<keyword evidence="5 10" id="KW-0418">Kinase</keyword>
<dbReference type="InterPro" id="IPR017438">
    <property type="entry name" value="ATP-NAD_kinase_N"/>
</dbReference>
<evidence type="ECO:0000256" key="4">
    <source>
        <dbReference type="ARBA" id="ARBA00022741"/>
    </source>
</evidence>
<dbReference type="EMBL" id="ACLF03000012">
    <property type="protein sequence ID" value="EFQ82110.1"/>
    <property type="molecule type" value="Genomic_DNA"/>
</dbReference>
<dbReference type="GO" id="GO:0005524">
    <property type="term" value="F:ATP binding"/>
    <property type="evidence" value="ECO:0007669"/>
    <property type="project" value="UniProtKB-KW"/>
</dbReference>
<keyword evidence="7" id="KW-0444">Lipid biosynthesis</keyword>
<keyword evidence="6" id="KW-0067">ATP-binding</keyword>
<dbReference type="PANTHER" id="PTHR12358">
    <property type="entry name" value="SPHINGOSINE KINASE"/>
    <property type="match status" value="1"/>
</dbReference>
<dbReference type="Pfam" id="PF00781">
    <property type="entry name" value="DAGK_cat"/>
    <property type="match status" value="1"/>
</dbReference>
<gene>
    <name evidence="10" type="ORF">HMPREF0063_12818</name>
</gene>
<name>E2SFK9_9ACTN</name>
<dbReference type="InterPro" id="IPR001206">
    <property type="entry name" value="Diacylglycerol_kinase_cat_dom"/>
</dbReference>
<feature type="domain" description="DAGKc" evidence="9">
    <location>
        <begin position="1"/>
        <end position="129"/>
    </location>
</feature>
<dbReference type="eggNOG" id="COG1597">
    <property type="taxonomic scope" value="Bacteria"/>
</dbReference>
<sequence>MSTWTVVANAKAGTSEPEAIDEVMAVLGARHDAELVETADADDLAEVLGRVADGSTVVALGGDGSLHAVVSVLDDLGRLGDVVVGLVPLGTGNDFARTIGMDRDDPAAAAAQLLEGEVRSLDLVRDGEGRVVVNAVHVGIGAEAAVEAKPWKSRLGPVGYAVGAIISGVRATGFKARVEVDGAVVSHRGRLIQVAVGNGRYIGGGTPLLPDADPGDGKLDVAVSWADARWRRVGYAWRLRKGRHPHRDDVQMMRGRRVTVTGQPSRGNLDGEVCHPAATHTWTVEPAAFRMLLPASGQTSSA</sequence>
<dbReference type="InterPro" id="IPR045540">
    <property type="entry name" value="YegS/DAGK_C"/>
</dbReference>
<comment type="caution">
    <text evidence="10">The sequence shown here is derived from an EMBL/GenBank/DDBJ whole genome shotgun (WGS) entry which is preliminary data.</text>
</comment>
<accession>E2SFK9</accession>
<evidence type="ECO:0000313" key="11">
    <source>
        <dbReference type="Proteomes" id="UP000003111"/>
    </source>
</evidence>
<dbReference type="Proteomes" id="UP000003111">
    <property type="component" value="Unassembled WGS sequence"/>
</dbReference>
<evidence type="ECO:0000256" key="7">
    <source>
        <dbReference type="ARBA" id="ARBA00023209"/>
    </source>
</evidence>
<dbReference type="Gene3D" id="2.60.200.40">
    <property type="match status" value="1"/>
</dbReference>
<dbReference type="Pfam" id="PF19279">
    <property type="entry name" value="YegS_C"/>
    <property type="match status" value="1"/>
</dbReference>
<evidence type="ECO:0000256" key="2">
    <source>
        <dbReference type="ARBA" id="ARBA00005983"/>
    </source>
</evidence>
<keyword evidence="11" id="KW-1185">Reference proteome</keyword>
<evidence type="ECO:0000313" key="10">
    <source>
        <dbReference type="EMBL" id="EFQ82110.1"/>
    </source>
</evidence>
<dbReference type="GO" id="GO:0008654">
    <property type="term" value="P:phospholipid biosynthetic process"/>
    <property type="evidence" value="ECO:0007669"/>
    <property type="project" value="UniProtKB-KW"/>
</dbReference>
<dbReference type="PANTHER" id="PTHR12358:SF54">
    <property type="entry name" value="SPHINGOSINE KINASE RELATED PROTEIN"/>
    <property type="match status" value="1"/>
</dbReference>
<evidence type="ECO:0000256" key="1">
    <source>
        <dbReference type="ARBA" id="ARBA00001946"/>
    </source>
</evidence>
<dbReference type="RefSeq" id="WP_007079473.1">
    <property type="nucleotide sequence ID" value="NZ_CM001024.1"/>
</dbReference>
<evidence type="ECO:0000259" key="9">
    <source>
        <dbReference type="PROSITE" id="PS50146"/>
    </source>
</evidence>
<keyword evidence="8" id="KW-1208">Phospholipid metabolism</keyword>
<keyword evidence="7" id="KW-0443">Lipid metabolism</keyword>
<comment type="cofactor">
    <cofactor evidence="1">
        <name>Mg(2+)</name>
        <dbReference type="ChEBI" id="CHEBI:18420"/>
    </cofactor>
</comment>
<dbReference type="PROSITE" id="PS50146">
    <property type="entry name" value="DAGK"/>
    <property type="match status" value="1"/>
</dbReference>
<dbReference type="InterPro" id="IPR016064">
    <property type="entry name" value="NAD/diacylglycerol_kinase_sf"/>
</dbReference>
<proteinExistence type="inferred from homology"/>
<dbReference type="SUPFAM" id="SSF111331">
    <property type="entry name" value="NAD kinase/diacylglycerol kinase-like"/>
    <property type="match status" value="1"/>
</dbReference>
<dbReference type="InterPro" id="IPR050187">
    <property type="entry name" value="Lipid_Phosphate_FormReg"/>
</dbReference>
<protein>
    <submittedName>
        <fullName evidence="10">Lipid kinase</fullName>
    </submittedName>
</protein>
<dbReference type="HOGENOM" id="CLU_045532_0_1_11"/>
<comment type="similarity">
    <text evidence="2">Belongs to the diacylglycerol/lipid kinase family.</text>
</comment>
<evidence type="ECO:0000256" key="6">
    <source>
        <dbReference type="ARBA" id="ARBA00022840"/>
    </source>
</evidence>
<dbReference type="SMART" id="SM00046">
    <property type="entry name" value="DAGKc"/>
    <property type="match status" value="1"/>
</dbReference>
<evidence type="ECO:0000256" key="8">
    <source>
        <dbReference type="ARBA" id="ARBA00023264"/>
    </source>
</evidence>
<dbReference type="Gene3D" id="3.40.50.10330">
    <property type="entry name" value="Probable inorganic polyphosphate/atp-NAD kinase, domain 1"/>
    <property type="match status" value="1"/>
</dbReference>
<dbReference type="GO" id="GO:0016301">
    <property type="term" value="F:kinase activity"/>
    <property type="evidence" value="ECO:0007669"/>
    <property type="project" value="UniProtKB-KW"/>
</dbReference>
<dbReference type="AlphaFoldDB" id="E2SFK9"/>
<evidence type="ECO:0000256" key="3">
    <source>
        <dbReference type="ARBA" id="ARBA00022679"/>
    </source>
</evidence>
<keyword evidence="7" id="KW-0594">Phospholipid biosynthesis</keyword>
<reference evidence="10" key="1">
    <citation type="submission" date="2010-08" db="EMBL/GenBank/DDBJ databases">
        <authorList>
            <person name="Muzny D."/>
            <person name="Qin X."/>
            <person name="Buhay C."/>
            <person name="Dugan-Rocha S."/>
            <person name="Ding Y."/>
            <person name="Chen G."/>
            <person name="Hawes A."/>
            <person name="Holder M."/>
            <person name="Jhangiani S."/>
            <person name="Johnson A."/>
            <person name="Khan Z."/>
            <person name="Li Z."/>
            <person name="Liu W."/>
            <person name="Liu X."/>
            <person name="Perez L."/>
            <person name="Shen H."/>
            <person name="Wang Q."/>
            <person name="Watt J."/>
            <person name="Xi L."/>
            <person name="Xin Y."/>
            <person name="Zhou J."/>
            <person name="Deng J."/>
            <person name="Jiang H."/>
            <person name="Liu Y."/>
            <person name="Qu J."/>
            <person name="Song X.-Z."/>
            <person name="Zhang L."/>
            <person name="Villasana D."/>
            <person name="Johnson A."/>
            <person name="Liu J."/>
            <person name="Liyanage D."/>
            <person name="Lorensuhewa L."/>
            <person name="Robinson T."/>
            <person name="Song A."/>
            <person name="Song B.-B."/>
            <person name="Dinh H."/>
            <person name="Thornton R."/>
            <person name="Coyle M."/>
            <person name="Francisco L."/>
            <person name="Jackson L."/>
            <person name="Javaid M."/>
            <person name="Korchina V."/>
            <person name="Kovar C."/>
            <person name="Mata R."/>
            <person name="Mathew T."/>
            <person name="Ngo R."/>
            <person name="Nguyen L."/>
            <person name="Nguyen N."/>
            <person name="Okwuonu G."/>
            <person name="Ongeri F."/>
            <person name="Pham C."/>
            <person name="Simmons D."/>
            <person name="Wilczek-Boney K."/>
            <person name="Hale W."/>
            <person name="Jakkamsetti A."/>
            <person name="Pham P."/>
            <person name="Ruth R."/>
            <person name="San Lucas F."/>
            <person name="Warren J."/>
            <person name="Zhang J."/>
            <person name="Zhao Z."/>
            <person name="Zhou C."/>
            <person name="Zhu D."/>
            <person name="Lee S."/>
            <person name="Bess C."/>
            <person name="Blankenburg K."/>
            <person name="Forbes L."/>
            <person name="Fu Q."/>
            <person name="Gubbala S."/>
            <person name="Hirani K."/>
            <person name="Jayaseelan J.C."/>
            <person name="Lara F."/>
            <person name="Munidasa M."/>
            <person name="Palculict T."/>
            <person name="Patil S."/>
            <person name="Pu L.-L."/>
            <person name="Saada N."/>
            <person name="Tang L."/>
            <person name="Weissenberger G."/>
            <person name="Zhu Y."/>
            <person name="Hemphill L."/>
            <person name="Shang Y."/>
            <person name="Youmans B."/>
            <person name="Ayvaz T."/>
            <person name="Ross M."/>
            <person name="Santibanez J."/>
            <person name="Aqrawi P."/>
            <person name="Gross S."/>
            <person name="Joshi V."/>
            <person name="Fowler G."/>
            <person name="Nazareth L."/>
            <person name="Reid J."/>
            <person name="Worley K."/>
            <person name="Petrosino J."/>
            <person name="Highlander S."/>
            <person name="Gibbs R."/>
        </authorList>
    </citation>
    <scope>NUCLEOTIDE SEQUENCE [LARGE SCALE GENOMIC DNA]</scope>
    <source>
        <strain evidence="10">DSM 15272</strain>
    </source>
</reference>